<dbReference type="Proteomes" id="UP000250321">
    <property type="component" value="Unassembled WGS sequence"/>
</dbReference>
<gene>
    <name evidence="1" type="ORF">Pyn_19699</name>
</gene>
<accession>A0A314ZEJ6</accession>
<name>A0A314ZEJ6_PRUYE</name>
<sequence>MWRIDRALVTGPSGSTTEEGRAEEIIVLALEVLEAVDNPLSVLTPTSSCPIVEEKDSVLEVFQEKPQMEDVSKEKARSIVDNWMLAPLNMRTGEDAPRNVSPALQVLGQFYPRLRTVLEKATASLDSLLGRHLPHSGRFNSNLIKRRRLKSKDYFGQKMSKKIWLGWIAGSAIQKPGSIILQEKYPTTTRY</sequence>
<evidence type="ECO:0000313" key="2">
    <source>
        <dbReference type="Proteomes" id="UP000250321"/>
    </source>
</evidence>
<proteinExistence type="predicted"/>
<evidence type="ECO:0000313" key="1">
    <source>
        <dbReference type="EMBL" id="PQQ16557.1"/>
    </source>
</evidence>
<organism evidence="1 2">
    <name type="scientific">Prunus yedoensis var. nudiflora</name>
    <dbReference type="NCBI Taxonomy" id="2094558"/>
    <lineage>
        <taxon>Eukaryota</taxon>
        <taxon>Viridiplantae</taxon>
        <taxon>Streptophyta</taxon>
        <taxon>Embryophyta</taxon>
        <taxon>Tracheophyta</taxon>
        <taxon>Spermatophyta</taxon>
        <taxon>Magnoliopsida</taxon>
        <taxon>eudicotyledons</taxon>
        <taxon>Gunneridae</taxon>
        <taxon>Pentapetalae</taxon>
        <taxon>rosids</taxon>
        <taxon>fabids</taxon>
        <taxon>Rosales</taxon>
        <taxon>Rosaceae</taxon>
        <taxon>Amygdaloideae</taxon>
        <taxon>Amygdaleae</taxon>
        <taxon>Prunus</taxon>
    </lineage>
</organism>
<dbReference type="EMBL" id="PJQY01000187">
    <property type="protein sequence ID" value="PQQ16557.1"/>
    <property type="molecule type" value="Genomic_DNA"/>
</dbReference>
<comment type="caution">
    <text evidence="1">The sequence shown here is derived from an EMBL/GenBank/DDBJ whole genome shotgun (WGS) entry which is preliminary data.</text>
</comment>
<protein>
    <submittedName>
        <fullName evidence="1">Uncharacterized protein</fullName>
    </submittedName>
</protein>
<keyword evidence="2" id="KW-1185">Reference proteome</keyword>
<reference evidence="1 2" key="1">
    <citation type="submission" date="2018-02" db="EMBL/GenBank/DDBJ databases">
        <title>Draft genome of wild Prunus yedoensis var. nudiflora.</title>
        <authorList>
            <person name="Baek S."/>
            <person name="Kim J.-H."/>
            <person name="Choi K."/>
            <person name="Kim G.-B."/>
            <person name="Cho A."/>
            <person name="Jang H."/>
            <person name="Shin C.-H."/>
            <person name="Yu H.-J."/>
            <person name="Mun J.-H."/>
        </authorList>
    </citation>
    <scope>NUCLEOTIDE SEQUENCE [LARGE SCALE GENOMIC DNA]</scope>
    <source>
        <strain evidence="2">cv. Jeju island</strain>
        <tissue evidence="1">Leaf</tissue>
    </source>
</reference>
<dbReference type="AlphaFoldDB" id="A0A314ZEJ6"/>